<comment type="caution">
    <text evidence="4">The sequence shown here is derived from an EMBL/GenBank/DDBJ whole genome shotgun (WGS) entry which is preliminary data.</text>
</comment>
<name>A0ABS7J7B8_9SPHN</name>
<evidence type="ECO:0000313" key="5">
    <source>
        <dbReference type="Proteomes" id="UP000755104"/>
    </source>
</evidence>
<protein>
    <submittedName>
        <fullName evidence="4">Molecular chaperone</fullName>
    </submittedName>
</protein>
<evidence type="ECO:0000256" key="2">
    <source>
        <dbReference type="ARBA" id="ARBA00022946"/>
    </source>
</evidence>
<dbReference type="Gene3D" id="1.10.3580.10">
    <property type="entry name" value="ATP12 ATPase"/>
    <property type="match status" value="1"/>
</dbReference>
<dbReference type="EMBL" id="JAIGNO010000007">
    <property type="protein sequence ID" value="MBX7483206.1"/>
    <property type="molecule type" value="Genomic_DNA"/>
</dbReference>
<dbReference type="SUPFAM" id="SSF160909">
    <property type="entry name" value="ATP12-like"/>
    <property type="match status" value="1"/>
</dbReference>
<dbReference type="Proteomes" id="UP000755104">
    <property type="component" value="Unassembled WGS sequence"/>
</dbReference>
<comment type="similarity">
    <text evidence="1">Belongs to the ATP12 family.</text>
</comment>
<dbReference type="RefSeq" id="WP_221558562.1">
    <property type="nucleotide sequence ID" value="NZ_JAIGNO010000007.1"/>
</dbReference>
<dbReference type="PANTHER" id="PTHR21013">
    <property type="entry name" value="ATP SYNTHASE MITOCHONDRIAL F1 COMPLEX ASSEMBLY FACTOR 2/ATP12 PROTEIN, MITOCHONDRIAL PRECURSOR"/>
    <property type="match status" value="1"/>
</dbReference>
<accession>A0ABS7J7B8</accession>
<gene>
    <name evidence="4" type="ORF">K3174_11760</name>
</gene>
<dbReference type="Gene3D" id="3.30.2180.10">
    <property type="entry name" value="ATP12-like"/>
    <property type="match status" value="1"/>
</dbReference>
<dbReference type="InterPro" id="IPR042272">
    <property type="entry name" value="ATP12_ATP_synth-F1-assembly_N"/>
</dbReference>
<keyword evidence="2" id="KW-0809">Transit peptide</keyword>
<dbReference type="InterPro" id="IPR023335">
    <property type="entry name" value="ATP12_ortho_dom_sf"/>
</dbReference>
<dbReference type="InterPro" id="IPR011419">
    <property type="entry name" value="ATP12_ATP_synth-F1-assembly"/>
</dbReference>
<keyword evidence="3" id="KW-0143">Chaperone</keyword>
<reference evidence="4 5" key="1">
    <citation type="submission" date="2021-08" db="EMBL/GenBank/DDBJ databases">
        <title>Comparative Genomics Analysis of the Genus Qipengyuania Reveals Extensive Genetic Diversity and Metabolic Versatility, Including the Description of Fifteen Novel Species.</title>
        <authorList>
            <person name="Liu Y."/>
        </authorList>
    </citation>
    <scope>NUCLEOTIDE SEQUENCE [LARGE SCALE GENOMIC DNA]</scope>
    <source>
        <strain evidence="4 5">6D47A</strain>
    </source>
</reference>
<dbReference type="Pfam" id="PF07542">
    <property type="entry name" value="ATP12"/>
    <property type="match status" value="1"/>
</dbReference>
<sequence>MKRFYKDVSVGEAQGGWQVSLDGRPVKTQGGIPQIVPSSALAHALAGEWGEQGDEIDPKRFLFRDHADFAIDIVGADRAAAIAKLIGYAETDTLCYRADPEDALYARQQDVWDPLVQHLEGKLGLRFRRVSGIVHRAQPEDTLSTLRQHLEAQDDFTLAGMTAMASLAASLCVALLANDAAINDPMLLWRDANLEEEWQAEKWGRDEEAEAVRKRREDDFSNAQAFTALAVMGR</sequence>
<evidence type="ECO:0000313" key="4">
    <source>
        <dbReference type="EMBL" id="MBX7483206.1"/>
    </source>
</evidence>
<proteinExistence type="inferred from homology"/>
<evidence type="ECO:0000256" key="3">
    <source>
        <dbReference type="ARBA" id="ARBA00023186"/>
    </source>
</evidence>
<dbReference type="PANTHER" id="PTHR21013:SF10">
    <property type="entry name" value="ATP SYNTHASE MITOCHONDRIAL F1 COMPLEX ASSEMBLY FACTOR 2"/>
    <property type="match status" value="1"/>
</dbReference>
<keyword evidence="5" id="KW-1185">Reference proteome</keyword>
<organism evidence="4 5">
    <name type="scientific">Qipengyuania qiaonensis</name>
    <dbReference type="NCBI Taxonomy" id="2867240"/>
    <lineage>
        <taxon>Bacteria</taxon>
        <taxon>Pseudomonadati</taxon>
        <taxon>Pseudomonadota</taxon>
        <taxon>Alphaproteobacteria</taxon>
        <taxon>Sphingomonadales</taxon>
        <taxon>Erythrobacteraceae</taxon>
        <taxon>Qipengyuania</taxon>
    </lineage>
</organism>
<evidence type="ECO:0000256" key="1">
    <source>
        <dbReference type="ARBA" id="ARBA00008231"/>
    </source>
</evidence>